<feature type="compositionally biased region" description="Basic and acidic residues" evidence="1">
    <location>
        <begin position="586"/>
        <end position="595"/>
    </location>
</feature>
<feature type="region of interest" description="Disordered" evidence="1">
    <location>
        <begin position="293"/>
        <end position="433"/>
    </location>
</feature>
<evidence type="ECO:0000256" key="1">
    <source>
        <dbReference type="SAM" id="MobiDB-lite"/>
    </source>
</evidence>
<feature type="compositionally biased region" description="Basic and acidic residues" evidence="1">
    <location>
        <begin position="53"/>
        <end position="67"/>
    </location>
</feature>
<gene>
    <name evidence="2" type="ORF">RMAR00112_LOCUS15809</name>
</gene>
<feature type="region of interest" description="Disordered" evidence="1">
    <location>
        <begin position="446"/>
        <end position="652"/>
    </location>
</feature>
<feature type="compositionally biased region" description="Low complexity" evidence="1">
    <location>
        <begin position="34"/>
        <end position="50"/>
    </location>
</feature>
<feature type="compositionally biased region" description="Basic and acidic residues" evidence="1">
    <location>
        <begin position="621"/>
        <end position="631"/>
    </location>
</feature>
<feature type="compositionally biased region" description="Low complexity" evidence="1">
    <location>
        <begin position="828"/>
        <end position="847"/>
    </location>
</feature>
<sequence length="847" mass="91898">MFIDDDDLLYEFQRNVPATKYTGFYINRGELKTSKSVPKVPSKTPLKPTTAEYTKKDRSSDAANTERKVLPDEVAASVQALKEKVETLFASRKPNLNDPEVQGALRKLFKAARANELAKLEGRKPGSEKRLVLDNALWKELSTLLRCLRLNLESLGFTLHWTDKKEISAENIESAMQRLSDAVADLKQQEPVEPDAKPEERGENTSSKTPDTRMELVLDKQMDTLIHDVLSARIDHLYNRNQLAQRPKKASKEMPTWLAELRKNCFGDFKVNEKALGEAWRRVEAVVCAERQRKKELEKEDRKRKREEELVKHKEKMKQRLLAAQEKARLAAEKPKKSASKKGKSEEETKVANGTTATISAAQGTAAKEKGNSHQISTAVPFESENPARKVCEVAKTKKPKDKGAKAGHPSTIGKKAKFKGISSLQGHGLQKTSIVKSKSEMIAKVGVGKAKTDKRQTGAGVSKNKLQRSLVSPKVAAKEKTPEKTGQPLPRTIPLAENPGASVLGSHGTVTYSGERTGEPASFPLAQGSTPKRVAQGPEEVSVQPKKPHKADVKPGSTTSQKKVKKAGKRTTQPGAETSKKSNKQARERIERPSTETNASVGRAPKKVNKVAQRSAKTKLPLEKIKDGGERIGAQKAVVNRTGSNSKSLGDVNLSVLASKGGFVQQKLKFASTASKTSDAGDSTTAPGRSDSSDKKGQVGSPPNDGASVHVTGGVDVTNEGQPKKQKQPQTKKLSTAPGTKSQIKKKPAPSGKERALGKKVVKKTAAERSSSKKNPPKAQKQEITNDEDPPPTTSSTPAENRNSMMSERAEFVESAAGTLQDQYPTSASSVRGSGASQSQGSSKTD</sequence>
<dbReference type="AlphaFoldDB" id="A0A7S2ZQF3"/>
<feature type="compositionally biased region" description="Basic and acidic residues" evidence="1">
    <location>
        <begin position="326"/>
        <end position="336"/>
    </location>
</feature>
<feature type="region of interest" description="Disordered" evidence="1">
    <location>
        <begin position="672"/>
        <end position="847"/>
    </location>
</feature>
<feature type="region of interest" description="Disordered" evidence="1">
    <location>
        <begin position="187"/>
        <end position="212"/>
    </location>
</feature>
<proteinExistence type="predicted"/>
<feature type="compositionally biased region" description="Polar residues" evidence="1">
    <location>
        <begin position="423"/>
        <end position="433"/>
    </location>
</feature>
<feature type="region of interest" description="Disordered" evidence="1">
    <location>
        <begin position="34"/>
        <end position="67"/>
    </location>
</feature>
<feature type="compositionally biased region" description="Basic and acidic residues" evidence="1">
    <location>
        <begin position="386"/>
        <end position="396"/>
    </location>
</feature>
<protein>
    <submittedName>
        <fullName evidence="2">Uncharacterized protein</fullName>
    </submittedName>
</protein>
<feature type="compositionally biased region" description="Basic and acidic residues" evidence="1">
    <location>
        <begin position="187"/>
        <end position="203"/>
    </location>
</feature>
<feature type="compositionally biased region" description="Polar residues" evidence="1">
    <location>
        <begin position="352"/>
        <end position="363"/>
    </location>
</feature>
<reference evidence="2" key="1">
    <citation type="submission" date="2021-01" db="EMBL/GenBank/DDBJ databases">
        <authorList>
            <person name="Corre E."/>
            <person name="Pelletier E."/>
            <person name="Niang G."/>
            <person name="Scheremetjew M."/>
            <person name="Finn R."/>
            <person name="Kale V."/>
            <person name="Holt S."/>
            <person name="Cochrane G."/>
            <person name="Meng A."/>
            <person name="Brown T."/>
            <person name="Cohen L."/>
        </authorList>
    </citation>
    <scope>NUCLEOTIDE SEQUENCE</scope>
    <source>
        <strain evidence="2">CCMP 769</strain>
    </source>
</reference>
<dbReference type="EMBL" id="HBHW01020346">
    <property type="protein sequence ID" value="CAE0047828.1"/>
    <property type="molecule type" value="Transcribed_RNA"/>
</dbReference>
<feature type="compositionally biased region" description="Polar residues" evidence="1">
    <location>
        <begin position="673"/>
        <end position="688"/>
    </location>
</feature>
<name>A0A7S2ZQF3_9RHOD</name>
<organism evidence="2">
    <name type="scientific">Rhodosorus marinus</name>
    <dbReference type="NCBI Taxonomy" id="101924"/>
    <lineage>
        <taxon>Eukaryota</taxon>
        <taxon>Rhodophyta</taxon>
        <taxon>Stylonematophyceae</taxon>
        <taxon>Stylonematales</taxon>
        <taxon>Stylonemataceae</taxon>
        <taxon>Rhodosorus</taxon>
    </lineage>
</organism>
<accession>A0A7S2ZQF3</accession>
<feature type="compositionally biased region" description="Basic and acidic residues" evidence="1">
    <location>
        <begin position="293"/>
        <end position="312"/>
    </location>
</feature>
<evidence type="ECO:0000313" key="2">
    <source>
        <dbReference type="EMBL" id="CAE0047828.1"/>
    </source>
</evidence>